<feature type="region of interest" description="Disordered" evidence="6">
    <location>
        <begin position="684"/>
        <end position="715"/>
    </location>
</feature>
<dbReference type="InterPro" id="IPR004869">
    <property type="entry name" value="MMPL_dom"/>
</dbReference>
<dbReference type="GO" id="GO:0005886">
    <property type="term" value="C:plasma membrane"/>
    <property type="evidence" value="ECO:0007669"/>
    <property type="project" value="UniProtKB-SubCell"/>
</dbReference>
<organism evidence="9 10">
    <name type="scientific">Ileibacterium valens</name>
    <dbReference type="NCBI Taxonomy" id="1862668"/>
    <lineage>
        <taxon>Bacteria</taxon>
        <taxon>Bacillati</taxon>
        <taxon>Bacillota</taxon>
        <taxon>Erysipelotrichia</taxon>
        <taxon>Erysipelotrichales</taxon>
        <taxon>Erysipelotrichaceae</taxon>
        <taxon>Ileibacterium</taxon>
    </lineage>
</organism>
<evidence type="ECO:0000313" key="9">
    <source>
        <dbReference type="EMBL" id="OLU37123.1"/>
    </source>
</evidence>
<evidence type="ECO:0000256" key="6">
    <source>
        <dbReference type="SAM" id="MobiDB-lite"/>
    </source>
</evidence>
<comment type="caution">
    <text evidence="9">The sequence shown here is derived from an EMBL/GenBank/DDBJ whole genome shotgun (WGS) entry which is preliminary data.</text>
</comment>
<name>A0A1U7NDG7_9FIRM</name>
<protein>
    <submittedName>
        <fullName evidence="9">Antibiotic ABC transporter permease</fullName>
    </submittedName>
</protein>
<dbReference type="Proteomes" id="UP000186341">
    <property type="component" value="Unassembled WGS sequence"/>
</dbReference>
<dbReference type="PANTHER" id="PTHR33406:SF13">
    <property type="entry name" value="MEMBRANE PROTEIN YDFJ"/>
    <property type="match status" value="1"/>
</dbReference>
<feature type="compositionally biased region" description="Basic and acidic residues" evidence="6">
    <location>
        <begin position="691"/>
        <end position="709"/>
    </location>
</feature>
<evidence type="ECO:0000313" key="10">
    <source>
        <dbReference type="Proteomes" id="UP000186341"/>
    </source>
</evidence>
<evidence type="ECO:0000256" key="1">
    <source>
        <dbReference type="ARBA" id="ARBA00004651"/>
    </source>
</evidence>
<feature type="transmembrane region" description="Helical" evidence="7">
    <location>
        <begin position="200"/>
        <end position="220"/>
    </location>
</feature>
<dbReference type="Gene3D" id="1.20.1640.10">
    <property type="entry name" value="Multidrug efflux transporter AcrB transmembrane domain"/>
    <property type="match status" value="2"/>
</dbReference>
<dbReference type="GeneID" id="82203679"/>
<keyword evidence="5 7" id="KW-0472">Membrane</keyword>
<dbReference type="RefSeq" id="WP_075820853.1">
    <property type="nucleotide sequence ID" value="NZ_MPJW01000224.1"/>
</dbReference>
<keyword evidence="10" id="KW-1185">Reference proteome</keyword>
<keyword evidence="4 7" id="KW-1133">Transmembrane helix</keyword>
<gene>
    <name evidence="9" type="ORF">BO222_11065</name>
</gene>
<sequence>MDKISKVIVKYRNWILLIATLLLIPSAIGYFNTRINYDILSYLPADKISMKAQDVLNDDFNLGGTAMVVLNDTPDQEVQALKEQIDAIPGVDKTLWRTDLADLDVPTEALPSLLRDTLYQDGSTMIIVTFTNPSGSDETMDAVNAIEALCDDNAHIAGFSAITADTRTVVNQETPIYTIVAVLLCLIVLSLGLKSWLAPFIFLLGMIYPIVYNAGSNIIFGEISYLTNALSMILLLAVSMDYSIFLLHRYQEEKSKSKTKEEAMAKAIHATWVSITSSSITTIAGFMALVVMQLTLGRDIGLVMAKGVLLVVMSTILILPSLLMFFDPWIEKWQHPVLIRPLRKTAVFVSNHYKAFCLALALLIVPAWFAQNNVNQYYDLTASLPADLSSTIGTNDLKEKFDMNTSHFLMVNKDIPAAKKEQMLKELENTDGVTSVLSYHSIVGPAIPLDMEPEAVRDVLQAGNRELILVNTDYRAATDDMTKQLSNLYEIVHRYDENGLIAGEGALDEDLIQTTKIDFQMVNTVSIALIFIIIAITFKSLILPVILVLCIELAIFVNMGIPYFTGSTLPFIAGVVIGTIQLGACIDYAILMTTRYKEELEQGLKPKDAIRMAITMTSPSIITSGLSFFAACSGVSLVAKMDMIKSLCILLGRGALISVVVILTILPSMLLMFNGLISKTTKGWPKSNLDQSRDKENKETNKEENKNETDSVSAVEQAKITTIKYEPVHRQNENNSFSSEMISGFMKHFDKKEYSDAGKTAQGDLIYE</sequence>
<accession>A0A1U7NDG7</accession>
<evidence type="ECO:0000256" key="2">
    <source>
        <dbReference type="ARBA" id="ARBA00022475"/>
    </source>
</evidence>
<dbReference type="EMBL" id="MPJW01000224">
    <property type="protein sequence ID" value="OLU37123.1"/>
    <property type="molecule type" value="Genomic_DNA"/>
</dbReference>
<dbReference type="SUPFAM" id="SSF82866">
    <property type="entry name" value="Multidrug efflux transporter AcrB transmembrane domain"/>
    <property type="match status" value="2"/>
</dbReference>
<feature type="domain" description="SSD" evidence="8">
    <location>
        <begin position="543"/>
        <end position="672"/>
    </location>
</feature>
<comment type="subcellular location">
    <subcellularLocation>
        <location evidence="1">Cell membrane</location>
        <topology evidence="1">Multi-pass membrane protein</topology>
    </subcellularLocation>
</comment>
<dbReference type="PANTHER" id="PTHR33406">
    <property type="entry name" value="MEMBRANE PROTEIN MJ1562-RELATED"/>
    <property type="match status" value="1"/>
</dbReference>
<feature type="transmembrane region" description="Helical" evidence="7">
    <location>
        <begin position="268"/>
        <end position="291"/>
    </location>
</feature>
<feature type="transmembrane region" description="Helical" evidence="7">
    <location>
        <begin position="612"/>
        <end position="638"/>
    </location>
</feature>
<feature type="transmembrane region" description="Helical" evidence="7">
    <location>
        <begin position="519"/>
        <end position="538"/>
    </location>
</feature>
<feature type="transmembrane region" description="Helical" evidence="7">
    <location>
        <begin position="303"/>
        <end position="326"/>
    </location>
</feature>
<keyword evidence="3 7" id="KW-0812">Transmembrane</keyword>
<feature type="transmembrane region" description="Helical" evidence="7">
    <location>
        <begin position="226"/>
        <end position="247"/>
    </location>
</feature>
<dbReference type="AlphaFoldDB" id="A0A1U7NDG7"/>
<feature type="transmembrane region" description="Helical" evidence="7">
    <location>
        <begin position="176"/>
        <end position="193"/>
    </location>
</feature>
<dbReference type="Pfam" id="PF03176">
    <property type="entry name" value="MMPL"/>
    <property type="match status" value="2"/>
</dbReference>
<evidence type="ECO:0000256" key="4">
    <source>
        <dbReference type="ARBA" id="ARBA00022989"/>
    </source>
</evidence>
<dbReference type="InterPro" id="IPR000731">
    <property type="entry name" value="SSD"/>
</dbReference>
<dbReference type="OrthoDB" id="9782006at2"/>
<evidence type="ECO:0000256" key="5">
    <source>
        <dbReference type="ARBA" id="ARBA00023136"/>
    </source>
</evidence>
<reference evidence="9 10" key="1">
    <citation type="submission" date="2016-11" db="EMBL/GenBank/DDBJ databases">
        <title>Description of two novel members of the family Erysipelotrichaceae: Ileibacterium lipovorans gen. nov., sp. nov. and Dubosiella newyorkensis, gen. nov., sp. nov.</title>
        <authorList>
            <person name="Cox L.M."/>
            <person name="Sohn J."/>
            <person name="Tyrrell K.L."/>
            <person name="Citron D.M."/>
            <person name="Lawson P.A."/>
            <person name="Patel N.B."/>
            <person name="Iizumi T."/>
            <person name="Perez-Perez G.I."/>
            <person name="Goldstein E.J."/>
            <person name="Blaser M.J."/>
        </authorList>
    </citation>
    <scope>NUCLEOTIDE SEQUENCE [LARGE SCALE GENOMIC DNA]</scope>
    <source>
        <strain evidence="9 10">NYU-BL-A3</strain>
    </source>
</reference>
<dbReference type="PROSITE" id="PS50156">
    <property type="entry name" value="SSD"/>
    <property type="match status" value="1"/>
</dbReference>
<feature type="transmembrane region" description="Helical" evidence="7">
    <location>
        <begin position="571"/>
        <end position="591"/>
    </location>
</feature>
<evidence type="ECO:0000256" key="7">
    <source>
        <dbReference type="SAM" id="Phobius"/>
    </source>
</evidence>
<proteinExistence type="predicted"/>
<dbReference type="InterPro" id="IPR050545">
    <property type="entry name" value="Mycobact_MmpL"/>
</dbReference>
<keyword evidence="2" id="KW-1003">Cell membrane</keyword>
<evidence type="ECO:0000256" key="3">
    <source>
        <dbReference type="ARBA" id="ARBA00022692"/>
    </source>
</evidence>
<feature type="transmembrane region" description="Helical" evidence="7">
    <location>
        <begin position="650"/>
        <end position="673"/>
    </location>
</feature>
<evidence type="ECO:0000259" key="8">
    <source>
        <dbReference type="PROSITE" id="PS50156"/>
    </source>
</evidence>